<accession>A0ABZ0W5T6</accession>
<evidence type="ECO:0000313" key="15">
    <source>
        <dbReference type="EMBL" id="WQD36887.1"/>
    </source>
</evidence>
<evidence type="ECO:0000256" key="2">
    <source>
        <dbReference type="ARBA" id="ARBA00022448"/>
    </source>
</evidence>
<evidence type="ECO:0000256" key="3">
    <source>
        <dbReference type="ARBA" id="ARBA00022452"/>
    </source>
</evidence>
<evidence type="ECO:0000256" key="8">
    <source>
        <dbReference type="ARBA" id="ARBA00023170"/>
    </source>
</evidence>
<evidence type="ECO:0000259" key="14">
    <source>
        <dbReference type="Pfam" id="PF07715"/>
    </source>
</evidence>
<evidence type="ECO:0000256" key="5">
    <source>
        <dbReference type="ARBA" id="ARBA00022729"/>
    </source>
</evidence>
<comment type="subcellular location">
    <subcellularLocation>
        <location evidence="1 10">Cell outer membrane</location>
        <topology evidence="1 10">Multi-pass membrane protein</topology>
    </subcellularLocation>
</comment>
<proteinExistence type="inferred from homology"/>
<evidence type="ECO:0000256" key="9">
    <source>
        <dbReference type="ARBA" id="ARBA00023237"/>
    </source>
</evidence>
<feature type="signal peptide" evidence="12">
    <location>
        <begin position="1"/>
        <end position="22"/>
    </location>
</feature>
<evidence type="ECO:0000256" key="11">
    <source>
        <dbReference type="RuleBase" id="RU003357"/>
    </source>
</evidence>
<protein>
    <submittedName>
        <fullName evidence="15">TonB-dependent receptor</fullName>
    </submittedName>
</protein>
<keyword evidence="4 10" id="KW-0812">Transmembrane</keyword>
<keyword evidence="3 10" id="KW-1134">Transmembrane beta strand</keyword>
<reference evidence="15 16" key="1">
    <citation type="submission" date="2023-12" db="EMBL/GenBank/DDBJ databases">
        <title>Genome sequencing and assembly of bacterial species from a model synthetic community.</title>
        <authorList>
            <person name="Hogle S.L."/>
        </authorList>
    </citation>
    <scope>NUCLEOTIDE SEQUENCE [LARGE SCALE GENOMIC DNA]</scope>
    <source>
        <strain evidence="15 16">HAMBI_3031</strain>
    </source>
</reference>
<feature type="domain" description="TonB-dependent receptor plug" evidence="14">
    <location>
        <begin position="42"/>
        <end position="148"/>
    </location>
</feature>
<dbReference type="Gene3D" id="2.170.130.10">
    <property type="entry name" value="TonB-dependent receptor, plug domain"/>
    <property type="match status" value="1"/>
</dbReference>
<dbReference type="Gene3D" id="2.40.170.20">
    <property type="entry name" value="TonB-dependent receptor, beta-barrel domain"/>
    <property type="match status" value="1"/>
</dbReference>
<evidence type="ECO:0000256" key="10">
    <source>
        <dbReference type="PROSITE-ProRule" id="PRU01360"/>
    </source>
</evidence>
<dbReference type="RefSeq" id="WP_114793189.1">
    <property type="nucleotide sequence ID" value="NZ_CP139960.1"/>
</dbReference>
<evidence type="ECO:0000256" key="12">
    <source>
        <dbReference type="SAM" id="SignalP"/>
    </source>
</evidence>
<feature type="domain" description="TonB-dependent receptor-like beta-barrel" evidence="13">
    <location>
        <begin position="179"/>
        <end position="613"/>
    </location>
</feature>
<sequence>MKKLNRLSAVVILMIISVGLMAQEQTLDPITITSSLSEKRSSETGRNITIVRGEDIAKLPVHSLDELLKYIPGVEVQSRGPQGAQSDISMRGGTYQQVLVILDGLRLNDPNTGHFSAYIPVTPAQIDRIEVLKGASAAIYGSDAVGGVINIITRSFNAGAQKSNTVVQAQVAAGEYNLVNTNIGGYLSRGKLSADAGFLSNHSTGVQQRGIRGYFHNTAASVGLNYKLNDYWNISARTTYDNRDFAAQNFYTTSAFDTASEVVSSWWHQLQVSFEKNKSSLSLNAGYKTLDDEYSFSRSSIANQNTSKLFQSLLLYQQELSNTTSLISGLNYQHRVIQSNDRGNHSLNIAAPFVSLSQQLGAYFNLLPSVRVEFIGNNHPELLPQLNASLHINSWQLRASGGRTIRDADFTERYNNYGKKMVPKGQSVGNPGLVPEVSWSYEAGFDWFYQSALRVSSTFFQRFHSRLIDWVSTPYANMPRQENLDATGSYALAKNIAEVNTTGLETDLQYIGIIGDQQKLVVNTGLVWLYSKSSEANPSFYISSHARFLSNFNIQYELGNAALSFTGIYKSRRPQQAPGINAFVSKDYFLLNGRASYGFVKQRLSVFAQVDNIFDRSYSDLLGAIMPGRWLQGGVSFRLSK</sequence>
<evidence type="ECO:0000259" key="13">
    <source>
        <dbReference type="Pfam" id="PF00593"/>
    </source>
</evidence>
<keyword evidence="6 11" id="KW-0798">TonB box</keyword>
<dbReference type="PANTHER" id="PTHR30069:SF29">
    <property type="entry name" value="HEMOGLOBIN AND HEMOGLOBIN-HAPTOGLOBIN-BINDING PROTEIN 1-RELATED"/>
    <property type="match status" value="1"/>
</dbReference>
<dbReference type="Proteomes" id="UP001325680">
    <property type="component" value="Chromosome"/>
</dbReference>
<comment type="similarity">
    <text evidence="10 11">Belongs to the TonB-dependent receptor family.</text>
</comment>
<dbReference type="InterPro" id="IPR037066">
    <property type="entry name" value="Plug_dom_sf"/>
</dbReference>
<evidence type="ECO:0000256" key="7">
    <source>
        <dbReference type="ARBA" id="ARBA00023136"/>
    </source>
</evidence>
<keyword evidence="8 15" id="KW-0675">Receptor</keyword>
<keyword evidence="5 12" id="KW-0732">Signal</keyword>
<dbReference type="Pfam" id="PF07715">
    <property type="entry name" value="Plug"/>
    <property type="match status" value="1"/>
</dbReference>
<keyword evidence="16" id="KW-1185">Reference proteome</keyword>
<keyword evidence="2 10" id="KW-0813">Transport</keyword>
<name>A0ABZ0W5T6_9BACT</name>
<gene>
    <name evidence="15" type="ORF">U0035_14540</name>
</gene>
<dbReference type="InterPro" id="IPR036942">
    <property type="entry name" value="Beta-barrel_TonB_sf"/>
</dbReference>
<evidence type="ECO:0000256" key="1">
    <source>
        <dbReference type="ARBA" id="ARBA00004571"/>
    </source>
</evidence>
<evidence type="ECO:0000256" key="4">
    <source>
        <dbReference type="ARBA" id="ARBA00022692"/>
    </source>
</evidence>
<organism evidence="15 16">
    <name type="scientific">Niabella yanshanensis</name>
    <dbReference type="NCBI Taxonomy" id="577386"/>
    <lineage>
        <taxon>Bacteria</taxon>
        <taxon>Pseudomonadati</taxon>
        <taxon>Bacteroidota</taxon>
        <taxon>Chitinophagia</taxon>
        <taxon>Chitinophagales</taxon>
        <taxon>Chitinophagaceae</taxon>
        <taxon>Niabella</taxon>
    </lineage>
</organism>
<evidence type="ECO:0000313" key="16">
    <source>
        <dbReference type="Proteomes" id="UP001325680"/>
    </source>
</evidence>
<dbReference type="SUPFAM" id="SSF56935">
    <property type="entry name" value="Porins"/>
    <property type="match status" value="1"/>
</dbReference>
<evidence type="ECO:0000256" key="6">
    <source>
        <dbReference type="ARBA" id="ARBA00023077"/>
    </source>
</evidence>
<dbReference type="PROSITE" id="PS52016">
    <property type="entry name" value="TONB_DEPENDENT_REC_3"/>
    <property type="match status" value="1"/>
</dbReference>
<dbReference type="CDD" id="cd01347">
    <property type="entry name" value="ligand_gated_channel"/>
    <property type="match status" value="1"/>
</dbReference>
<dbReference type="InterPro" id="IPR000531">
    <property type="entry name" value="Beta-barrel_TonB"/>
</dbReference>
<feature type="chain" id="PRO_5045545239" evidence="12">
    <location>
        <begin position="23"/>
        <end position="641"/>
    </location>
</feature>
<dbReference type="InterPro" id="IPR012910">
    <property type="entry name" value="Plug_dom"/>
</dbReference>
<keyword evidence="7 10" id="KW-0472">Membrane</keyword>
<dbReference type="InterPro" id="IPR039426">
    <property type="entry name" value="TonB-dep_rcpt-like"/>
</dbReference>
<dbReference type="EMBL" id="CP139960">
    <property type="protein sequence ID" value="WQD36887.1"/>
    <property type="molecule type" value="Genomic_DNA"/>
</dbReference>
<keyword evidence="9 10" id="KW-0998">Cell outer membrane</keyword>
<dbReference type="Pfam" id="PF00593">
    <property type="entry name" value="TonB_dep_Rec_b-barrel"/>
    <property type="match status" value="1"/>
</dbReference>
<dbReference type="PANTHER" id="PTHR30069">
    <property type="entry name" value="TONB-DEPENDENT OUTER MEMBRANE RECEPTOR"/>
    <property type="match status" value="1"/>
</dbReference>